<keyword evidence="2" id="KW-1185">Reference proteome</keyword>
<evidence type="ECO:0008006" key="3">
    <source>
        <dbReference type="Google" id="ProtNLM"/>
    </source>
</evidence>
<protein>
    <recommendedName>
        <fullName evidence="3">MFS transporter</fullName>
    </recommendedName>
</protein>
<sequence>MSREQRGPNEKLGAVLALAGISNAGLARRVNDLGAQRGLTLRYDKTSVARWVSKGMVPQGAAPHLIAAAIGQKLGRPVPLHEIGLADADPAPEVGLAFPRDVGQAVKSATELYRLDLAGRRAGSGGIWQSLAGSFAVSAYATPASRWLITPADSSVAREASPSDGSGAPLKVGHSDVRKLREAAEDARRWDSKYGGGDWRSSMVPECLRVEAAPLLLGSYSDDVGRSLFGAAAELTRLAGWMAFDTGQQEAAQRYYIQALRLARAAADVPLGGYVLASMSLQATYRGFGDEGVDLAQAALERNRGLATARTLSFFRLVEARAHARAGDAQAAGAALKSAESWLERSRPGDSDPSWLGFYSYDRFAADAAECYRDLKAPRQVRRFTEQALSRPTEEFVRSHGLRLVVSAVAELESGNLDAACEQGVRAVEVAGRISSARTTEYVKDLLHRLEPYGDEPRVVELRERARPLLMTTA</sequence>
<evidence type="ECO:0000313" key="2">
    <source>
        <dbReference type="Proteomes" id="UP001236795"/>
    </source>
</evidence>
<comment type="caution">
    <text evidence="1">The sequence shown here is derived from an EMBL/GenBank/DDBJ whole genome shotgun (WGS) entry which is preliminary data.</text>
</comment>
<dbReference type="InterPro" id="IPR011990">
    <property type="entry name" value="TPR-like_helical_dom_sf"/>
</dbReference>
<dbReference type="RefSeq" id="WP_019526033.1">
    <property type="nucleotide sequence ID" value="NZ_JAUSWC010000043.1"/>
</dbReference>
<dbReference type="Proteomes" id="UP001236795">
    <property type="component" value="Unassembled WGS sequence"/>
</dbReference>
<organism evidence="1 2">
    <name type="scientific">Streptomyces thermodiastaticus</name>
    <dbReference type="NCBI Taxonomy" id="44061"/>
    <lineage>
        <taxon>Bacteria</taxon>
        <taxon>Bacillati</taxon>
        <taxon>Actinomycetota</taxon>
        <taxon>Actinomycetes</taxon>
        <taxon>Kitasatosporales</taxon>
        <taxon>Streptomycetaceae</taxon>
        <taxon>Streptomyces</taxon>
    </lineage>
</organism>
<reference evidence="1 2" key="1">
    <citation type="submission" date="2023-07" db="EMBL/GenBank/DDBJ databases">
        <title>Genomic Encyclopedia of Type Strains, Phase IV (KMG-IV): sequencing the most valuable type-strain genomes for metagenomic binning, comparative biology and taxonomic classification.</title>
        <authorList>
            <person name="Goeker M."/>
        </authorList>
    </citation>
    <scope>NUCLEOTIDE SEQUENCE [LARGE SCALE GENOMIC DNA]</scope>
    <source>
        <strain evidence="1 2">DSM 40573</strain>
    </source>
</reference>
<accession>A0ABU0KR63</accession>
<evidence type="ECO:0000313" key="1">
    <source>
        <dbReference type="EMBL" id="MDQ0491774.1"/>
    </source>
</evidence>
<dbReference type="EMBL" id="JAUSWC010000043">
    <property type="protein sequence ID" value="MDQ0491774.1"/>
    <property type="molecule type" value="Genomic_DNA"/>
</dbReference>
<dbReference type="SUPFAM" id="SSF48452">
    <property type="entry name" value="TPR-like"/>
    <property type="match status" value="1"/>
</dbReference>
<gene>
    <name evidence="1" type="ORF">QO019_006674</name>
</gene>
<name>A0ABU0KR63_9ACTN</name>
<proteinExistence type="predicted"/>